<evidence type="ECO:0000313" key="2">
    <source>
        <dbReference type="Proteomes" id="UP001172673"/>
    </source>
</evidence>
<protein>
    <recommendedName>
        <fullName evidence="3">BZIP domain-containing protein</fullName>
    </recommendedName>
</protein>
<accession>A0AA38X3Q3</accession>
<evidence type="ECO:0000313" key="1">
    <source>
        <dbReference type="EMBL" id="KAJ9606118.1"/>
    </source>
</evidence>
<keyword evidence="2" id="KW-1185">Reference proteome</keyword>
<gene>
    <name evidence="1" type="ORF">H2200_009079</name>
</gene>
<reference evidence="1" key="1">
    <citation type="submission" date="2022-10" db="EMBL/GenBank/DDBJ databases">
        <title>Culturing micro-colonial fungi from biological soil crusts in the Mojave desert and describing Neophaeococcomyces mojavensis, and introducing the new genera and species Taxawa tesnikishii.</title>
        <authorList>
            <person name="Kurbessoian T."/>
            <person name="Stajich J.E."/>
        </authorList>
    </citation>
    <scope>NUCLEOTIDE SEQUENCE</scope>
    <source>
        <strain evidence="1">TK_41</strain>
    </source>
</reference>
<dbReference type="Pfam" id="PF11905">
    <property type="entry name" value="DUF3425"/>
    <property type="match status" value="1"/>
</dbReference>
<dbReference type="AlphaFoldDB" id="A0AA38X3Q3"/>
<dbReference type="InterPro" id="IPR021833">
    <property type="entry name" value="DUF3425"/>
</dbReference>
<dbReference type="Proteomes" id="UP001172673">
    <property type="component" value="Unassembled WGS sequence"/>
</dbReference>
<organism evidence="1 2">
    <name type="scientific">Cladophialophora chaetospira</name>
    <dbReference type="NCBI Taxonomy" id="386627"/>
    <lineage>
        <taxon>Eukaryota</taxon>
        <taxon>Fungi</taxon>
        <taxon>Dikarya</taxon>
        <taxon>Ascomycota</taxon>
        <taxon>Pezizomycotina</taxon>
        <taxon>Eurotiomycetes</taxon>
        <taxon>Chaetothyriomycetidae</taxon>
        <taxon>Chaetothyriales</taxon>
        <taxon>Herpotrichiellaceae</taxon>
        <taxon>Cladophialophora</taxon>
    </lineage>
</organism>
<sequence>MSTFQHNSWIQVRPMPQLAEAVDREDDWTGVTSATERRRRQNRLNSRAFRRRRAREEQECLKGDLPRSTTAHGTALEHEATIPCWSEASQAIILVPISHLPSHLWYSKMPLLPYTTTPVKLNRVIFPLSSDHLITLLQYNVLRACLINRDLVAKLQPREGGEEWSSTALTILPNVDSSFLSQLLPPSLHPTLLQKTVLHAAWIDILPHPVLRDNLILLTTPVHVQPSSCKTTPFDEDALWTDSVGGLFKGSSPTQANYTGGIVWASPWDVSGWEMSEAFWRKYRSIFRGCEDEVLSATNRWRRKRGESDLAQE</sequence>
<name>A0AA38X3Q3_9EURO</name>
<dbReference type="PANTHER" id="PTHR38116">
    <property type="entry name" value="CHROMOSOME 7, WHOLE GENOME SHOTGUN SEQUENCE"/>
    <property type="match status" value="1"/>
</dbReference>
<dbReference type="PANTHER" id="PTHR38116:SF5">
    <property type="entry name" value="BZIP DOMAIN-CONTAINING PROTEIN"/>
    <property type="match status" value="1"/>
</dbReference>
<dbReference type="EMBL" id="JAPDRK010000014">
    <property type="protein sequence ID" value="KAJ9606118.1"/>
    <property type="molecule type" value="Genomic_DNA"/>
</dbReference>
<comment type="caution">
    <text evidence="1">The sequence shown here is derived from an EMBL/GenBank/DDBJ whole genome shotgun (WGS) entry which is preliminary data.</text>
</comment>
<proteinExistence type="predicted"/>
<evidence type="ECO:0008006" key="3">
    <source>
        <dbReference type="Google" id="ProtNLM"/>
    </source>
</evidence>